<name>A0A3D9V400_THECX</name>
<gene>
    <name evidence="2" type="ORF">DFJ64_1955</name>
</gene>
<reference evidence="2 3" key="1">
    <citation type="submission" date="2018-08" db="EMBL/GenBank/DDBJ databases">
        <title>Sequencing the genomes of 1000 actinobacteria strains.</title>
        <authorList>
            <person name="Klenk H.-P."/>
        </authorList>
    </citation>
    <scope>NUCLEOTIDE SEQUENCE [LARGE SCALE GENOMIC DNA]</scope>
    <source>
        <strain evidence="2 3">DSM 22891</strain>
    </source>
</reference>
<sequence>MRLLLLGYFGFGNAGDEALLAAEVEALRSVLGPSTEFLVVSGDPAYTQATHDLPAVSRTDVKGLVRALAWCDGVIAGGGSLLQDVTSARPVAFYAGTMLAARLAGKPVFVYAQGLGPLRRRINRRLAGMALRSSTYVAVRDAQSLALAHDLGARGAELTADPVLGWGALAPGDGDRLAVALRPWDGLAEWLPVVRAVLSEMAREVEVVLVPFHAGQDVGLARELASVLPNATVVDSRRAGYRAAIDAVASARAVLGMRLHALVVAAAAGRPFVALSYDPKVSAFATSVGAPVAATLPGPVDVETLVTSLRKALQGPDQYYLEQVERLRATARRPAREVAERLGGGDG</sequence>
<evidence type="ECO:0000259" key="1">
    <source>
        <dbReference type="Pfam" id="PF04230"/>
    </source>
</evidence>
<feature type="domain" description="Polysaccharide pyruvyl transferase" evidence="1">
    <location>
        <begin position="13"/>
        <end position="279"/>
    </location>
</feature>
<accession>A0A3D9V400</accession>
<dbReference type="OrthoDB" id="3199616at2"/>
<dbReference type="GO" id="GO:0016740">
    <property type="term" value="F:transferase activity"/>
    <property type="evidence" value="ECO:0007669"/>
    <property type="project" value="UniProtKB-KW"/>
</dbReference>
<protein>
    <submittedName>
        <fullName evidence="2">Polysaccharide pyruvyl transferase CsaB</fullName>
    </submittedName>
</protein>
<dbReference type="InterPro" id="IPR019896">
    <property type="entry name" value="Polysacch_pyruvyl_Trfase_CsaB"/>
</dbReference>
<dbReference type="EMBL" id="QTUC01000001">
    <property type="protein sequence ID" value="REF36542.1"/>
    <property type="molecule type" value="Genomic_DNA"/>
</dbReference>
<dbReference type="RefSeq" id="WP_115850162.1">
    <property type="nucleotide sequence ID" value="NZ_QTUC01000001.1"/>
</dbReference>
<keyword evidence="3" id="KW-1185">Reference proteome</keyword>
<dbReference type="PANTHER" id="PTHR36836:SF1">
    <property type="entry name" value="COLANIC ACID BIOSYNTHESIS PROTEIN WCAK"/>
    <property type="match status" value="1"/>
</dbReference>
<organism evidence="2 3">
    <name type="scientific">Thermasporomyces composti</name>
    <dbReference type="NCBI Taxonomy" id="696763"/>
    <lineage>
        <taxon>Bacteria</taxon>
        <taxon>Bacillati</taxon>
        <taxon>Actinomycetota</taxon>
        <taxon>Actinomycetes</taxon>
        <taxon>Propionibacteriales</taxon>
        <taxon>Nocardioidaceae</taxon>
        <taxon>Thermasporomyces</taxon>
    </lineage>
</organism>
<dbReference type="Pfam" id="PF04230">
    <property type="entry name" value="PS_pyruv_trans"/>
    <property type="match status" value="1"/>
</dbReference>
<dbReference type="NCBIfam" id="TIGR03609">
    <property type="entry name" value="S_layer_CsaB"/>
    <property type="match status" value="1"/>
</dbReference>
<dbReference type="Proteomes" id="UP000256485">
    <property type="component" value="Unassembled WGS sequence"/>
</dbReference>
<proteinExistence type="predicted"/>
<comment type="caution">
    <text evidence="2">The sequence shown here is derived from an EMBL/GenBank/DDBJ whole genome shotgun (WGS) entry which is preliminary data.</text>
</comment>
<evidence type="ECO:0000313" key="3">
    <source>
        <dbReference type="Proteomes" id="UP000256485"/>
    </source>
</evidence>
<dbReference type="PANTHER" id="PTHR36836">
    <property type="entry name" value="COLANIC ACID BIOSYNTHESIS PROTEIN WCAK"/>
    <property type="match status" value="1"/>
</dbReference>
<dbReference type="InterPro" id="IPR007345">
    <property type="entry name" value="Polysacch_pyruvyl_Trfase"/>
</dbReference>
<dbReference type="AlphaFoldDB" id="A0A3D9V400"/>
<keyword evidence="2" id="KW-0808">Transferase</keyword>
<evidence type="ECO:0000313" key="2">
    <source>
        <dbReference type="EMBL" id="REF36542.1"/>
    </source>
</evidence>